<comment type="caution">
    <text evidence="2">The sequence shown here is derived from an EMBL/GenBank/DDBJ whole genome shotgun (WGS) entry which is preliminary data.</text>
</comment>
<organism evidence="2 3">
    <name type="scientific">Perkinsus olseni</name>
    <name type="common">Perkinsus atlanticus</name>
    <dbReference type="NCBI Taxonomy" id="32597"/>
    <lineage>
        <taxon>Eukaryota</taxon>
        <taxon>Sar</taxon>
        <taxon>Alveolata</taxon>
        <taxon>Perkinsozoa</taxon>
        <taxon>Perkinsea</taxon>
        <taxon>Perkinsida</taxon>
        <taxon>Perkinsidae</taxon>
        <taxon>Perkinsus</taxon>
    </lineage>
</organism>
<accession>A0A7J6NGI0</accession>
<evidence type="ECO:0000313" key="3">
    <source>
        <dbReference type="Proteomes" id="UP000541610"/>
    </source>
</evidence>
<dbReference type="EMBL" id="JABANP010000421">
    <property type="protein sequence ID" value="KAF4682580.1"/>
    <property type="molecule type" value="Genomic_DNA"/>
</dbReference>
<proteinExistence type="predicted"/>
<reference evidence="2 3" key="1">
    <citation type="submission" date="2020-04" db="EMBL/GenBank/DDBJ databases">
        <title>Perkinsus olseni comparative genomics.</title>
        <authorList>
            <person name="Bogema D.R."/>
        </authorList>
    </citation>
    <scope>NUCLEOTIDE SEQUENCE [LARGE SCALE GENOMIC DNA]</scope>
    <source>
        <strain evidence="2">00978-12</strain>
    </source>
</reference>
<feature type="region of interest" description="Disordered" evidence="1">
    <location>
        <begin position="33"/>
        <end position="147"/>
    </location>
</feature>
<dbReference type="AlphaFoldDB" id="A0A7J6NGI0"/>
<gene>
    <name evidence="2" type="ORF">FOZ60_010397</name>
</gene>
<evidence type="ECO:0000313" key="2">
    <source>
        <dbReference type="EMBL" id="KAF4682580.1"/>
    </source>
</evidence>
<dbReference type="OrthoDB" id="439055at2759"/>
<feature type="compositionally biased region" description="Basic and acidic residues" evidence="1">
    <location>
        <begin position="894"/>
        <end position="904"/>
    </location>
</feature>
<name>A0A7J6NGI0_PEROL</name>
<evidence type="ECO:0000256" key="1">
    <source>
        <dbReference type="SAM" id="MobiDB-lite"/>
    </source>
</evidence>
<feature type="compositionally biased region" description="Basic and acidic residues" evidence="1">
    <location>
        <begin position="33"/>
        <end position="47"/>
    </location>
</feature>
<feature type="region of interest" description="Disordered" evidence="1">
    <location>
        <begin position="887"/>
        <end position="914"/>
    </location>
</feature>
<dbReference type="Proteomes" id="UP000541610">
    <property type="component" value="Unassembled WGS sequence"/>
</dbReference>
<sequence length="914" mass="101884">MSTAPSKEVLECYYCDYKSRKDNFRLYDHFAKRHPGMPERYKAEKGQRSLTDMFQSHPKKRTFSEREAQEQGPVMRGPGGSRGSHEPEEDPPAQLEAPALDRSPVGGEVLPRGPHATPAAKAAPPPAKVAPKADRIAGPADPNRPKAQLPVSAYSSTGLASMLIAQSQKIDLLTAKLDEHLAKDSLHQRELDFRRRIGSIGPFKLDDGGLRVRCTVRDSNKWSIPRNERPASFDRIGVFHLGDELPPPERQRDIIASLKRHLEIGTHTRSVAIAESGVASTKRSEALAVARTAYFSTVENGVSSGDKNHSRTHFLPAFVRAMVAEMKARITAVFMDRQPCFGMRSSPIAASCDKLLVATDKTGDGLTELLVDTLLQFGFDEDVLRGNLVALATDGEYHGLRVGSRLSTALGCEDQQLYHAWCIAHRIELSVNDSHKGETDLRSVLHPAMPSRHGYAYEDFKDEAARLGFKFAAPLAFSATRWASSEARVYRNFEVNYRATSLGTFPQVDKLDWLLKFAVCYDVMTIIAGVSCTAQAVNRRPWQVIAAVHGLRDTLILASAELEGLRDAIRELPESRAVHIAALDPDHFAIESLPTLRSIDFVERRWQGVELGCISPWVFELSVQFCVDWIKQLISALTRRILRDTPCWLEACCQSLSREALLGSRDEIGLHRDDWMLDRLGLRDELSTLESPVDFFGVVAEFVVSFKKDLEVTPGIEGLKEQYMELRDRIRANFLPVAPGEKIDMDAVWSDIHTQPRLCRGCEQCIYAIACVALKTRCESIVEAQCSTLNGCDPRRHLAHAGLADEALLVWSSLGISASNVDQFLMACLERMPESFTGFRRKRDSKFAKKRVVHSAVIDRILDNRPHPELSGPRDFHRPRLAAFRPASDGAVPVREDGKWDKKVRSSSSEDPGL</sequence>
<protein>
    <submittedName>
        <fullName evidence="2">Uncharacterized protein</fullName>
    </submittedName>
</protein>